<dbReference type="InterPro" id="IPR014349">
    <property type="entry name" value="Rieske_Fe-S_prot"/>
</dbReference>
<dbReference type="InterPro" id="IPR006671">
    <property type="entry name" value="Cyclin_N"/>
</dbReference>
<dbReference type="Proteomes" id="UP000743370">
    <property type="component" value="Unassembled WGS sequence"/>
</dbReference>
<evidence type="ECO:0000256" key="7">
    <source>
        <dbReference type="ARBA" id="ARBA00023014"/>
    </source>
</evidence>
<dbReference type="PROSITE" id="PS51296">
    <property type="entry name" value="RIESKE"/>
    <property type="match status" value="1"/>
</dbReference>
<comment type="caution">
    <text evidence="12">The sequence shown here is derived from an EMBL/GenBank/DDBJ whole genome shotgun (WGS) entry which is preliminary data.</text>
</comment>
<dbReference type="GO" id="GO:0046872">
    <property type="term" value="F:metal ion binding"/>
    <property type="evidence" value="ECO:0007669"/>
    <property type="project" value="UniProtKB-KW"/>
</dbReference>
<dbReference type="CDD" id="cd03470">
    <property type="entry name" value="Rieske_cytochrome_bc1"/>
    <property type="match status" value="1"/>
</dbReference>
<dbReference type="Pfam" id="PF00355">
    <property type="entry name" value="Rieske"/>
    <property type="match status" value="1"/>
</dbReference>
<dbReference type="InterPro" id="IPR036922">
    <property type="entry name" value="Rieske_2Fe-2S_sf"/>
</dbReference>
<comment type="cofactor">
    <cofactor evidence="10">
        <name>[2Fe-2S] cluster</name>
        <dbReference type="ChEBI" id="CHEBI:190135"/>
    </cofactor>
</comment>
<dbReference type="Gene3D" id="2.102.10.10">
    <property type="entry name" value="Rieske [2Fe-2S] iron-sulphur domain"/>
    <property type="match status" value="1"/>
</dbReference>
<keyword evidence="8" id="KW-1015">Disulfide bond</keyword>
<evidence type="ECO:0000313" key="13">
    <source>
        <dbReference type="Proteomes" id="UP000743370"/>
    </source>
</evidence>
<evidence type="ECO:0000259" key="11">
    <source>
        <dbReference type="PROSITE" id="PS51296"/>
    </source>
</evidence>
<evidence type="ECO:0000256" key="6">
    <source>
        <dbReference type="ARBA" id="ARBA00023004"/>
    </source>
</evidence>
<keyword evidence="3" id="KW-0001">2Fe-2S</keyword>
<dbReference type="SUPFAM" id="SSF50022">
    <property type="entry name" value="ISP domain"/>
    <property type="match status" value="1"/>
</dbReference>
<sequence length="182" mass="20762">MGSVFDESLVSYVYENLHEMEMQKIRRPMVDYIEKVQKLVTLTMRTILVDWLVEVGYAIDSLFHPKENSLIHEIPATVAAVKNPSSKLANSVDIASLCDPNQDAERVNNPEWFIVIGVCTHLGCIPLPNVGYFGGWFCPCHGSHYNISGRIRKRPTLYNLEMLQFGCKEGMKHLFCKRMGRI</sequence>
<dbReference type="InterPro" id="IPR017941">
    <property type="entry name" value="Rieske_2Fe-2S"/>
</dbReference>
<gene>
    <name evidence="12" type="ORF">HKW66_Vig0243020</name>
</gene>
<dbReference type="GO" id="GO:0016020">
    <property type="term" value="C:membrane"/>
    <property type="evidence" value="ECO:0007669"/>
    <property type="project" value="InterPro"/>
</dbReference>
<evidence type="ECO:0000313" key="12">
    <source>
        <dbReference type="EMBL" id="KAG2376672.1"/>
    </source>
</evidence>
<evidence type="ECO:0000256" key="8">
    <source>
        <dbReference type="ARBA" id="ARBA00023157"/>
    </source>
</evidence>
<dbReference type="AlphaFoldDB" id="A0A8T0JP31"/>
<dbReference type="PRINTS" id="PR00162">
    <property type="entry name" value="RIESKE"/>
</dbReference>
<reference evidence="12 13" key="1">
    <citation type="submission" date="2020-05" db="EMBL/GenBank/DDBJ databases">
        <title>Vigna angularis (adzuki bean) Var. LongXiaoDou No. 4 denovo assembly.</title>
        <authorList>
            <person name="Xiang H."/>
        </authorList>
    </citation>
    <scope>NUCLEOTIDE SEQUENCE [LARGE SCALE GENOMIC DNA]</scope>
    <source>
        <tissue evidence="12">Leaf</tissue>
    </source>
</reference>
<evidence type="ECO:0000256" key="1">
    <source>
        <dbReference type="ARBA" id="ARBA00010651"/>
    </source>
</evidence>
<evidence type="ECO:0000256" key="2">
    <source>
        <dbReference type="ARBA" id="ARBA00011177"/>
    </source>
</evidence>
<protein>
    <recommendedName>
        <fullName evidence="9">B-like cyclin</fullName>
    </recommendedName>
</protein>
<dbReference type="PANTHER" id="PTHR10134">
    <property type="entry name" value="CYTOCHROME B-C1 COMPLEX SUBUNIT RIESKE, MITOCHONDRIAL"/>
    <property type="match status" value="1"/>
</dbReference>
<name>A0A8T0JP31_PHAAN</name>
<accession>A0A8T0JP31</accession>
<keyword evidence="4" id="KW-0479">Metal-binding</keyword>
<evidence type="ECO:0000256" key="3">
    <source>
        <dbReference type="ARBA" id="ARBA00022714"/>
    </source>
</evidence>
<comment type="subunit">
    <text evidence="2">Interacts with the CDC2 protein kinase to form a serine/threonine kinase holoenzyme complex also known as maturation promoting factor (MPF). The cyclin subunit imparts substrate specificity to the complex.</text>
</comment>
<feature type="domain" description="Rieske" evidence="11">
    <location>
        <begin position="106"/>
        <end position="174"/>
    </location>
</feature>
<proteinExistence type="inferred from homology"/>
<keyword evidence="7" id="KW-0411">Iron-sulfur</keyword>
<keyword evidence="6" id="KW-0408">Iron</keyword>
<dbReference type="SUPFAM" id="SSF47954">
    <property type="entry name" value="Cyclin-like"/>
    <property type="match status" value="1"/>
</dbReference>
<dbReference type="Pfam" id="PF00134">
    <property type="entry name" value="Cyclin_N"/>
    <property type="match status" value="1"/>
</dbReference>
<dbReference type="EMBL" id="JABFOF010000010">
    <property type="protein sequence ID" value="KAG2376672.1"/>
    <property type="molecule type" value="Genomic_DNA"/>
</dbReference>
<organism evidence="12 13">
    <name type="scientific">Phaseolus angularis</name>
    <name type="common">Azuki bean</name>
    <name type="synonym">Vigna angularis</name>
    <dbReference type="NCBI Taxonomy" id="3914"/>
    <lineage>
        <taxon>Eukaryota</taxon>
        <taxon>Viridiplantae</taxon>
        <taxon>Streptophyta</taxon>
        <taxon>Embryophyta</taxon>
        <taxon>Tracheophyta</taxon>
        <taxon>Spermatophyta</taxon>
        <taxon>Magnoliopsida</taxon>
        <taxon>eudicotyledons</taxon>
        <taxon>Gunneridae</taxon>
        <taxon>Pentapetalae</taxon>
        <taxon>rosids</taxon>
        <taxon>fabids</taxon>
        <taxon>Fabales</taxon>
        <taxon>Fabaceae</taxon>
        <taxon>Papilionoideae</taxon>
        <taxon>50 kb inversion clade</taxon>
        <taxon>NPAAA clade</taxon>
        <taxon>indigoferoid/millettioid clade</taxon>
        <taxon>Phaseoleae</taxon>
        <taxon>Vigna</taxon>
    </lineage>
</organism>
<evidence type="ECO:0000256" key="10">
    <source>
        <dbReference type="ARBA" id="ARBA00034078"/>
    </source>
</evidence>
<comment type="similarity">
    <text evidence="1">Belongs to the Rieske iron-sulfur protein family.</text>
</comment>
<dbReference type="GO" id="GO:0051537">
    <property type="term" value="F:2 iron, 2 sulfur cluster binding"/>
    <property type="evidence" value="ECO:0007669"/>
    <property type="project" value="UniProtKB-KW"/>
</dbReference>
<evidence type="ECO:0000256" key="9">
    <source>
        <dbReference type="ARBA" id="ARBA00032263"/>
    </source>
</evidence>
<dbReference type="InterPro" id="IPR005805">
    <property type="entry name" value="Rieske_Fe-S_prot_C"/>
</dbReference>
<keyword evidence="5" id="KW-0809">Transit peptide</keyword>
<evidence type="ECO:0000256" key="5">
    <source>
        <dbReference type="ARBA" id="ARBA00022946"/>
    </source>
</evidence>
<dbReference type="InterPro" id="IPR036915">
    <property type="entry name" value="Cyclin-like_sf"/>
</dbReference>
<evidence type="ECO:0000256" key="4">
    <source>
        <dbReference type="ARBA" id="ARBA00022723"/>
    </source>
</evidence>